<dbReference type="PANTHER" id="PTHR22667">
    <property type="entry name" value="AT01380P-RELATED"/>
    <property type="match status" value="1"/>
</dbReference>
<dbReference type="SMR" id="B4KTY0"/>
<gene>
    <name evidence="2" type="primary">Dmoj\GI21252</name>
    <name evidence="2" type="ORF">Dmoj_GI21252</name>
</gene>
<evidence type="ECO:0000259" key="1">
    <source>
        <dbReference type="SMART" id="SM00875"/>
    </source>
</evidence>
<name>B4KTY0_DROMO</name>
<proteinExistence type="predicted"/>
<organism evidence="2 3">
    <name type="scientific">Drosophila mojavensis</name>
    <name type="common">Fruit fly</name>
    <dbReference type="NCBI Taxonomy" id="7230"/>
    <lineage>
        <taxon>Eukaryota</taxon>
        <taxon>Metazoa</taxon>
        <taxon>Ecdysozoa</taxon>
        <taxon>Arthropoda</taxon>
        <taxon>Hexapoda</taxon>
        <taxon>Insecta</taxon>
        <taxon>Pterygota</taxon>
        <taxon>Neoptera</taxon>
        <taxon>Endopterygota</taxon>
        <taxon>Diptera</taxon>
        <taxon>Brachycera</taxon>
        <taxon>Muscomorpha</taxon>
        <taxon>Ephydroidea</taxon>
        <taxon>Drosophilidae</taxon>
        <taxon>Drosophila</taxon>
    </lineage>
</organism>
<sequence length="397" mass="46582">MSLCFITDICTYFLSKMSELLKSVEKLPLEPTLPRLSLNDFRGGNQLPTWDVPEQEFHLGKKYPLVPMVFKNWELSEPDDLVLKLGTRQIRMNRLRFMCYSKFAMDHVKGGQRELVLPEDRVPDEGLVRACHWLNQPVAKLERGSIMEVLAAALYLEVDSLIKQVWFSLNLVDEFNEDQAFAVSYESRRLRHLLPVVGLDKTMLHRIQRFFLTLVASVEFVELPFEHVHYLISSENVAVNSEMEMLYVAVRWLTHDWKARAEYAMTLIKLVSLMSLPFEYIMDLQAGRVEEPVKYITELEEFPDFIYEAFTNHLLMEFDDGSRAIEQLRELFKVELPMQRPFICDNLSGYHRATPDDLAKVFSYEDFLDYLRVIHKNGIYSWKTLDVQHTSSRFKMV</sequence>
<accession>B4KTY0</accession>
<reference evidence="2 3" key="1">
    <citation type="journal article" date="2007" name="Nature">
        <title>Evolution of genes and genomes on the Drosophila phylogeny.</title>
        <authorList>
            <consortium name="Drosophila 12 Genomes Consortium"/>
            <person name="Clark A.G."/>
            <person name="Eisen M.B."/>
            <person name="Smith D.R."/>
            <person name="Bergman C.M."/>
            <person name="Oliver B."/>
            <person name="Markow T.A."/>
            <person name="Kaufman T.C."/>
            <person name="Kellis M."/>
            <person name="Gelbart W."/>
            <person name="Iyer V.N."/>
            <person name="Pollard D.A."/>
            <person name="Sackton T.B."/>
            <person name="Larracuente A.M."/>
            <person name="Singh N.D."/>
            <person name="Abad J.P."/>
            <person name="Abt D.N."/>
            <person name="Adryan B."/>
            <person name="Aguade M."/>
            <person name="Akashi H."/>
            <person name="Anderson W.W."/>
            <person name="Aquadro C.F."/>
            <person name="Ardell D.H."/>
            <person name="Arguello R."/>
            <person name="Artieri C.G."/>
            <person name="Barbash D.A."/>
            <person name="Barker D."/>
            <person name="Barsanti P."/>
            <person name="Batterham P."/>
            <person name="Batzoglou S."/>
            <person name="Begun D."/>
            <person name="Bhutkar A."/>
            <person name="Blanco E."/>
            <person name="Bosak S.A."/>
            <person name="Bradley R.K."/>
            <person name="Brand A.D."/>
            <person name="Brent M.R."/>
            <person name="Brooks A.N."/>
            <person name="Brown R.H."/>
            <person name="Butlin R.K."/>
            <person name="Caggese C."/>
            <person name="Calvi B.R."/>
            <person name="Bernardo de Carvalho A."/>
            <person name="Caspi A."/>
            <person name="Castrezana S."/>
            <person name="Celniker S.E."/>
            <person name="Chang J.L."/>
            <person name="Chapple C."/>
            <person name="Chatterji S."/>
            <person name="Chinwalla A."/>
            <person name="Civetta A."/>
            <person name="Clifton S.W."/>
            <person name="Comeron J.M."/>
            <person name="Costello J.C."/>
            <person name="Coyne J.A."/>
            <person name="Daub J."/>
            <person name="David R.G."/>
            <person name="Delcher A.L."/>
            <person name="Delehaunty K."/>
            <person name="Do C.B."/>
            <person name="Ebling H."/>
            <person name="Edwards K."/>
            <person name="Eickbush T."/>
            <person name="Evans J.D."/>
            <person name="Filipski A."/>
            <person name="Findeiss S."/>
            <person name="Freyhult E."/>
            <person name="Fulton L."/>
            <person name="Fulton R."/>
            <person name="Garcia A.C."/>
            <person name="Gardiner A."/>
            <person name="Garfield D.A."/>
            <person name="Garvin B.E."/>
            <person name="Gibson G."/>
            <person name="Gilbert D."/>
            <person name="Gnerre S."/>
            <person name="Godfrey J."/>
            <person name="Good R."/>
            <person name="Gotea V."/>
            <person name="Gravely B."/>
            <person name="Greenberg A.J."/>
            <person name="Griffiths-Jones S."/>
            <person name="Gross S."/>
            <person name="Guigo R."/>
            <person name="Gustafson E.A."/>
            <person name="Haerty W."/>
            <person name="Hahn M.W."/>
            <person name="Halligan D.L."/>
            <person name="Halpern A.L."/>
            <person name="Halter G.M."/>
            <person name="Han M.V."/>
            <person name="Heger A."/>
            <person name="Hillier L."/>
            <person name="Hinrichs A.S."/>
            <person name="Holmes I."/>
            <person name="Hoskins R.A."/>
            <person name="Hubisz M.J."/>
            <person name="Hultmark D."/>
            <person name="Huntley M.A."/>
            <person name="Jaffe D.B."/>
            <person name="Jagadeeshan S."/>
            <person name="Jeck W.R."/>
            <person name="Johnson J."/>
            <person name="Jones C.D."/>
            <person name="Jordan W.C."/>
            <person name="Karpen G.H."/>
            <person name="Kataoka E."/>
            <person name="Keightley P.D."/>
            <person name="Kheradpour P."/>
            <person name="Kirkness E.F."/>
            <person name="Koerich L.B."/>
            <person name="Kristiansen K."/>
            <person name="Kudrna D."/>
            <person name="Kulathinal R.J."/>
            <person name="Kumar S."/>
            <person name="Kwok R."/>
            <person name="Lander E."/>
            <person name="Langley C.H."/>
            <person name="Lapoint R."/>
            <person name="Lazzaro B.P."/>
            <person name="Lee S.J."/>
            <person name="Levesque L."/>
            <person name="Li R."/>
            <person name="Lin C.F."/>
            <person name="Lin M.F."/>
            <person name="Lindblad-Toh K."/>
            <person name="Llopart A."/>
            <person name="Long M."/>
            <person name="Low L."/>
            <person name="Lozovsky E."/>
            <person name="Lu J."/>
            <person name="Luo M."/>
            <person name="Machado C.A."/>
            <person name="Makalowski W."/>
            <person name="Marzo M."/>
            <person name="Matsuda M."/>
            <person name="Matzkin L."/>
            <person name="McAllister B."/>
            <person name="McBride C.S."/>
            <person name="McKernan B."/>
            <person name="McKernan K."/>
            <person name="Mendez-Lago M."/>
            <person name="Minx P."/>
            <person name="Mollenhauer M.U."/>
            <person name="Montooth K."/>
            <person name="Mount S.M."/>
            <person name="Mu X."/>
            <person name="Myers E."/>
            <person name="Negre B."/>
            <person name="Newfeld S."/>
            <person name="Nielsen R."/>
            <person name="Noor M.A."/>
            <person name="O'Grady P."/>
            <person name="Pachter L."/>
            <person name="Papaceit M."/>
            <person name="Parisi M.J."/>
            <person name="Parisi M."/>
            <person name="Parts L."/>
            <person name="Pedersen J.S."/>
            <person name="Pesole G."/>
            <person name="Phillippy A.M."/>
            <person name="Ponting C.P."/>
            <person name="Pop M."/>
            <person name="Porcelli D."/>
            <person name="Powell J.R."/>
            <person name="Prohaska S."/>
            <person name="Pruitt K."/>
            <person name="Puig M."/>
            <person name="Quesneville H."/>
            <person name="Ram K.R."/>
            <person name="Rand D."/>
            <person name="Rasmussen M.D."/>
            <person name="Reed L.K."/>
            <person name="Reenan R."/>
            <person name="Reily A."/>
            <person name="Remington K.A."/>
            <person name="Rieger T.T."/>
            <person name="Ritchie M.G."/>
            <person name="Robin C."/>
            <person name="Rogers Y.H."/>
            <person name="Rohde C."/>
            <person name="Rozas J."/>
            <person name="Rubenfield M.J."/>
            <person name="Ruiz A."/>
            <person name="Russo S."/>
            <person name="Salzberg S.L."/>
            <person name="Sanchez-Gracia A."/>
            <person name="Saranga D.J."/>
            <person name="Sato H."/>
            <person name="Schaeffer S.W."/>
            <person name="Schatz M.C."/>
            <person name="Schlenke T."/>
            <person name="Schwartz R."/>
            <person name="Segarra C."/>
            <person name="Singh R.S."/>
            <person name="Sirot L."/>
            <person name="Sirota M."/>
            <person name="Sisneros N.B."/>
            <person name="Smith C.D."/>
            <person name="Smith T.F."/>
            <person name="Spieth J."/>
            <person name="Stage D.E."/>
            <person name="Stark A."/>
            <person name="Stephan W."/>
            <person name="Strausberg R.L."/>
            <person name="Strempel S."/>
            <person name="Sturgill D."/>
            <person name="Sutton G."/>
            <person name="Sutton G.G."/>
            <person name="Tao W."/>
            <person name="Teichmann S."/>
            <person name="Tobari Y.N."/>
            <person name="Tomimura Y."/>
            <person name="Tsolas J.M."/>
            <person name="Valente V.L."/>
            <person name="Venter E."/>
            <person name="Venter J.C."/>
            <person name="Vicario S."/>
            <person name="Vieira F.G."/>
            <person name="Vilella A.J."/>
            <person name="Villasante A."/>
            <person name="Walenz B."/>
            <person name="Wang J."/>
            <person name="Wasserman M."/>
            <person name="Watts T."/>
            <person name="Wilson D."/>
            <person name="Wilson R.K."/>
            <person name="Wing R.A."/>
            <person name="Wolfner M.F."/>
            <person name="Wong A."/>
            <person name="Wong G.K."/>
            <person name="Wu C.I."/>
            <person name="Wu G."/>
            <person name="Yamamoto D."/>
            <person name="Yang H.P."/>
            <person name="Yang S.P."/>
            <person name="Yorke J.A."/>
            <person name="Yoshida K."/>
            <person name="Zdobnov E."/>
            <person name="Zhang P."/>
            <person name="Zhang Y."/>
            <person name="Zimin A.V."/>
            <person name="Baldwin J."/>
            <person name="Abdouelleil A."/>
            <person name="Abdulkadir J."/>
            <person name="Abebe A."/>
            <person name="Abera B."/>
            <person name="Abreu J."/>
            <person name="Acer S.C."/>
            <person name="Aftuck L."/>
            <person name="Alexander A."/>
            <person name="An P."/>
            <person name="Anderson E."/>
            <person name="Anderson S."/>
            <person name="Arachi H."/>
            <person name="Azer M."/>
            <person name="Bachantsang P."/>
            <person name="Barry A."/>
            <person name="Bayul T."/>
            <person name="Berlin A."/>
            <person name="Bessette D."/>
            <person name="Bloom T."/>
            <person name="Blye J."/>
            <person name="Boguslavskiy L."/>
            <person name="Bonnet C."/>
            <person name="Boukhgalter B."/>
            <person name="Bourzgui I."/>
            <person name="Brown A."/>
            <person name="Cahill P."/>
            <person name="Channer S."/>
            <person name="Cheshatsang Y."/>
            <person name="Chuda L."/>
            <person name="Citroen M."/>
            <person name="Collymore A."/>
            <person name="Cooke P."/>
            <person name="Costello M."/>
            <person name="D'Aco K."/>
            <person name="Daza R."/>
            <person name="De Haan G."/>
            <person name="DeGray S."/>
            <person name="DeMaso C."/>
            <person name="Dhargay N."/>
            <person name="Dooley K."/>
            <person name="Dooley E."/>
            <person name="Doricent M."/>
            <person name="Dorje P."/>
            <person name="Dorjee K."/>
            <person name="Dupes A."/>
            <person name="Elong R."/>
            <person name="Falk J."/>
            <person name="Farina A."/>
            <person name="Faro S."/>
            <person name="Ferguson D."/>
            <person name="Fisher S."/>
            <person name="Foley C.D."/>
            <person name="Franke A."/>
            <person name="Friedrich D."/>
            <person name="Gadbois L."/>
            <person name="Gearin G."/>
            <person name="Gearin C.R."/>
            <person name="Giannoukos G."/>
            <person name="Goode T."/>
            <person name="Graham J."/>
            <person name="Grandbois E."/>
            <person name="Grewal S."/>
            <person name="Gyaltsen K."/>
            <person name="Hafez N."/>
            <person name="Hagos B."/>
            <person name="Hall J."/>
            <person name="Henson C."/>
            <person name="Hollinger A."/>
            <person name="Honan T."/>
            <person name="Huard M.D."/>
            <person name="Hughes L."/>
            <person name="Hurhula B."/>
            <person name="Husby M.E."/>
            <person name="Kamat A."/>
            <person name="Kanga B."/>
            <person name="Kashin S."/>
            <person name="Khazanovich D."/>
            <person name="Kisner P."/>
            <person name="Lance K."/>
            <person name="Lara M."/>
            <person name="Lee W."/>
            <person name="Lennon N."/>
            <person name="Letendre F."/>
            <person name="LeVine R."/>
            <person name="Lipovsky A."/>
            <person name="Liu X."/>
            <person name="Liu J."/>
            <person name="Liu S."/>
            <person name="Lokyitsang T."/>
            <person name="Lokyitsang Y."/>
            <person name="Lubonja R."/>
            <person name="Lui A."/>
            <person name="MacDonald P."/>
            <person name="Magnisalis V."/>
            <person name="Maru K."/>
            <person name="Matthews C."/>
            <person name="McCusker W."/>
            <person name="McDonough S."/>
            <person name="Mehta T."/>
            <person name="Meldrim J."/>
            <person name="Meneus L."/>
            <person name="Mihai O."/>
            <person name="Mihalev A."/>
            <person name="Mihova T."/>
            <person name="Mittelman R."/>
            <person name="Mlenga V."/>
            <person name="Montmayeur A."/>
            <person name="Mulrain L."/>
            <person name="Navidi A."/>
            <person name="Naylor J."/>
            <person name="Negash T."/>
            <person name="Nguyen T."/>
            <person name="Nguyen N."/>
            <person name="Nicol R."/>
            <person name="Norbu C."/>
            <person name="Norbu N."/>
            <person name="Novod N."/>
            <person name="O'Neill B."/>
            <person name="Osman S."/>
            <person name="Markiewicz E."/>
            <person name="Oyono O.L."/>
            <person name="Patti C."/>
            <person name="Phunkhang P."/>
            <person name="Pierre F."/>
            <person name="Priest M."/>
            <person name="Raghuraman S."/>
            <person name="Rege F."/>
            <person name="Reyes R."/>
            <person name="Rise C."/>
            <person name="Rogov P."/>
            <person name="Ross K."/>
            <person name="Ryan E."/>
            <person name="Settipalli S."/>
            <person name="Shea T."/>
            <person name="Sherpa N."/>
            <person name="Shi L."/>
            <person name="Shih D."/>
            <person name="Sparrow T."/>
            <person name="Spaulding J."/>
            <person name="Stalker J."/>
            <person name="Stange-Thomann N."/>
            <person name="Stavropoulos S."/>
            <person name="Stone C."/>
            <person name="Strader C."/>
            <person name="Tesfaye S."/>
            <person name="Thomson T."/>
            <person name="Thoulutsang Y."/>
            <person name="Thoulutsang D."/>
            <person name="Topham K."/>
            <person name="Topping I."/>
            <person name="Tsamla T."/>
            <person name="Vassiliev H."/>
            <person name="Vo A."/>
            <person name="Wangchuk T."/>
            <person name="Wangdi T."/>
            <person name="Weiand M."/>
            <person name="Wilkinson J."/>
            <person name="Wilson A."/>
            <person name="Yadav S."/>
            <person name="Young G."/>
            <person name="Yu Q."/>
            <person name="Zembek L."/>
            <person name="Zhong D."/>
            <person name="Zimmer A."/>
            <person name="Zwirko Z."/>
            <person name="Jaffe D.B."/>
            <person name="Alvarez P."/>
            <person name="Brockman W."/>
            <person name="Butler J."/>
            <person name="Chin C."/>
            <person name="Gnerre S."/>
            <person name="Grabherr M."/>
            <person name="Kleber M."/>
            <person name="Mauceli E."/>
            <person name="MacCallum I."/>
        </authorList>
    </citation>
    <scope>NUCLEOTIDE SEQUENCE [LARGE SCALE GENOMIC DNA]</scope>
    <source>
        <strain evidence="3">Tucson 15081-1352.22</strain>
    </source>
</reference>
<keyword evidence="3" id="KW-1185">Reference proteome</keyword>
<dbReference type="KEGG" id="dmo:Dmoj_GI21252"/>
<dbReference type="InterPro" id="IPR031750">
    <property type="entry name" value="DUF4734"/>
</dbReference>
<dbReference type="InterPro" id="IPR011705">
    <property type="entry name" value="BACK"/>
</dbReference>
<dbReference type="eggNOG" id="ENOG502T84B">
    <property type="taxonomic scope" value="Eukaryota"/>
</dbReference>
<dbReference type="Pfam" id="PF15881">
    <property type="entry name" value="DUF4734"/>
    <property type="match status" value="1"/>
</dbReference>
<dbReference type="PANTHER" id="PTHR22667:SF0">
    <property type="entry name" value="AT01380P-RELATED"/>
    <property type="match status" value="1"/>
</dbReference>
<dbReference type="InParanoid" id="B4KTY0"/>
<evidence type="ECO:0000313" key="3">
    <source>
        <dbReference type="Proteomes" id="UP000009192"/>
    </source>
</evidence>
<feature type="domain" description="BACK" evidence="1">
    <location>
        <begin position="180"/>
        <end position="285"/>
    </location>
</feature>
<dbReference type="Proteomes" id="UP000009192">
    <property type="component" value="Unassembled WGS sequence"/>
</dbReference>
<dbReference type="AlphaFoldDB" id="B4KTY0"/>
<dbReference type="SMART" id="SM00875">
    <property type="entry name" value="BACK"/>
    <property type="match status" value="1"/>
</dbReference>
<evidence type="ECO:0000313" key="2">
    <source>
        <dbReference type="EMBL" id="EDW10706.2"/>
    </source>
</evidence>
<dbReference type="Pfam" id="PF07707">
    <property type="entry name" value="BACK"/>
    <property type="match status" value="1"/>
</dbReference>
<dbReference type="HOGENOM" id="CLU_042340_1_0_1"/>
<dbReference type="Gene3D" id="1.25.40.420">
    <property type="match status" value="1"/>
</dbReference>
<dbReference type="EMBL" id="CH933808">
    <property type="protein sequence ID" value="EDW10706.2"/>
    <property type="molecule type" value="Genomic_DNA"/>
</dbReference>
<protein>
    <recommendedName>
        <fullName evidence="1">BACK domain-containing protein</fullName>
    </recommendedName>
</protein>
<dbReference type="OrthoDB" id="6350321at2759"/>